<protein>
    <submittedName>
        <fullName evidence="1">Uncharacterized protein</fullName>
    </submittedName>
</protein>
<sequence length="55" mass="5963">MAVCTELATLLPTHETVGHNFPLSNRQDQVLVESCLSLTARKRENGSGREGAQVP</sequence>
<organism evidence="1">
    <name type="scientific">Anguilla anguilla</name>
    <name type="common">European freshwater eel</name>
    <name type="synonym">Muraena anguilla</name>
    <dbReference type="NCBI Taxonomy" id="7936"/>
    <lineage>
        <taxon>Eukaryota</taxon>
        <taxon>Metazoa</taxon>
        <taxon>Chordata</taxon>
        <taxon>Craniata</taxon>
        <taxon>Vertebrata</taxon>
        <taxon>Euteleostomi</taxon>
        <taxon>Actinopterygii</taxon>
        <taxon>Neopterygii</taxon>
        <taxon>Teleostei</taxon>
        <taxon>Anguilliformes</taxon>
        <taxon>Anguillidae</taxon>
        <taxon>Anguilla</taxon>
    </lineage>
</organism>
<reference evidence="1" key="1">
    <citation type="submission" date="2014-11" db="EMBL/GenBank/DDBJ databases">
        <authorList>
            <person name="Amaro Gonzalez C."/>
        </authorList>
    </citation>
    <scope>NUCLEOTIDE SEQUENCE</scope>
</reference>
<dbReference type="AlphaFoldDB" id="A0A0E9SSS3"/>
<reference evidence="1" key="2">
    <citation type="journal article" date="2015" name="Fish Shellfish Immunol.">
        <title>Early steps in the European eel (Anguilla anguilla)-Vibrio vulnificus interaction in the gills: Role of the RtxA13 toxin.</title>
        <authorList>
            <person name="Callol A."/>
            <person name="Pajuelo D."/>
            <person name="Ebbesson L."/>
            <person name="Teles M."/>
            <person name="MacKenzie S."/>
            <person name="Amaro C."/>
        </authorList>
    </citation>
    <scope>NUCLEOTIDE SEQUENCE</scope>
</reference>
<accession>A0A0E9SSS3</accession>
<name>A0A0E9SSS3_ANGAN</name>
<dbReference type="EMBL" id="GBXM01064226">
    <property type="protein sequence ID" value="JAH44351.1"/>
    <property type="molecule type" value="Transcribed_RNA"/>
</dbReference>
<proteinExistence type="predicted"/>
<evidence type="ECO:0000313" key="1">
    <source>
        <dbReference type="EMBL" id="JAH44351.1"/>
    </source>
</evidence>